<dbReference type="GO" id="GO:0005634">
    <property type="term" value="C:nucleus"/>
    <property type="evidence" value="ECO:0007669"/>
    <property type="project" value="UniProtKB-SubCell"/>
</dbReference>
<dbReference type="Proteomes" id="UP000053029">
    <property type="component" value="Unassembled WGS sequence"/>
</dbReference>
<evidence type="ECO:0000256" key="5">
    <source>
        <dbReference type="ARBA" id="ARBA00023242"/>
    </source>
</evidence>
<evidence type="ECO:0000259" key="7">
    <source>
        <dbReference type="PROSITE" id="PS50217"/>
    </source>
</evidence>
<keyword evidence="4" id="KW-0804">Transcription</keyword>
<dbReference type="GeneID" id="25306359"/>
<keyword evidence="5" id="KW-0539">Nucleus</keyword>
<dbReference type="Pfam" id="PF00170">
    <property type="entry name" value="bZIP_1"/>
    <property type="match status" value="1"/>
</dbReference>
<dbReference type="PROSITE" id="PS00036">
    <property type="entry name" value="BZIP_BASIC"/>
    <property type="match status" value="1"/>
</dbReference>
<dbReference type="EMBL" id="KN846972">
    <property type="protein sequence ID" value="KIW80254.1"/>
    <property type="molecule type" value="Genomic_DNA"/>
</dbReference>
<proteinExistence type="predicted"/>
<keyword evidence="9" id="KW-1185">Reference proteome</keyword>
<dbReference type="InterPro" id="IPR004827">
    <property type="entry name" value="bZIP"/>
</dbReference>
<feature type="region of interest" description="Disordered" evidence="6">
    <location>
        <begin position="84"/>
        <end position="137"/>
    </location>
</feature>
<evidence type="ECO:0000256" key="6">
    <source>
        <dbReference type="SAM" id="MobiDB-lite"/>
    </source>
</evidence>
<dbReference type="SUPFAM" id="SSF57959">
    <property type="entry name" value="Leucine zipper domain"/>
    <property type="match status" value="1"/>
</dbReference>
<dbReference type="GO" id="GO:0001228">
    <property type="term" value="F:DNA-binding transcription activator activity, RNA polymerase II-specific"/>
    <property type="evidence" value="ECO:0007669"/>
    <property type="project" value="TreeGrafter"/>
</dbReference>
<organism evidence="8 9">
    <name type="scientific">Fonsecaea pedrosoi CBS 271.37</name>
    <dbReference type="NCBI Taxonomy" id="1442368"/>
    <lineage>
        <taxon>Eukaryota</taxon>
        <taxon>Fungi</taxon>
        <taxon>Dikarya</taxon>
        <taxon>Ascomycota</taxon>
        <taxon>Pezizomycotina</taxon>
        <taxon>Eurotiomycetes</taxon>
        <taxon>Chaetothyriomycetidae</taxon>
        <taxon>Chaetothyriales</taxon>
        <taxon>Herpotrichiellaceae</taxon>
        <taxon>Fonsecaea</taxon>
    </lineage>
</organism>
<comment type="subcellular location">
    <subcellularLocation>
        <location evidence="1">Nucleus</location>
    </subcellularLocation>
</comment>
<dbReference type="HOGENOM" id="CLU_093218_0_0_1"/>
<evidence type="ECO:0000256" key="1">
    <source>
        <dbReference type="ARBA" id="ARBA00004123"/>
    </source>
</evidence>
<feature type="domain" description="BZIP" evidence="7">
    <location>
        <begin position="113"/>
        <end position="151"/>
    </location>
</feature>
<keyword evidence="3" id="KW-0238">DNA-binding</keyword>
<evidence type="ECO:0000256" key="3">
    <source>
        <dbReference type="ARBA" id="ARBA00023125"/>
    </source>
</evidence>
<name>A0A0D2H6F6_9EURO</name>
<protein>
    <recommendedName>
        <fullName evidence="7">BZIP domain-containing protein</fullName>
    </recommendedName>
</protein>
<sequence>MGLGFPTDFNAAAFDWSYPSSATSDQSTVDILDFFFESTSSLPVAHSSHLRTGSESQQSQSGFYGDAFSQSAVDASVGYASSEHSDDFWTKETTPADFGDMPSDSNTNQAKMLDRKHRRREQNRKAQSNFRQKRKQEVRRLEQEVEELRAQIAGYHKSGPTVGLTICTRCRNFFPASAEVSIPHFAASGAFSSSPSSCDS</sequence>
<dbReference type="GO" id="GO:0000977">
    <property type="term" value="F:RNA polymerase II transcription regulatory region sequence-specific DNA binding"/>
    <property type="evidence" value="ECO:0007669"/>
    <property type="project" value="TreeGrafter"/>
</dbReference>
<dbReference type="InterPro" id="IPR046347">
    <property type="entry name" value="bZIP_sf"/>
</dbReference>
<dbReference type="PANTHER" id="PTHR13044">
    <property type="entry name" value="ACTIVATING TRANSCRIPTION FACTOR ATF 4/5"/>
    <property type="match status" value="1"/>
</dbReference>
<dbReference type="AlphaFoldDB" id="A0A0D2H6F6"/>
<dbReference type="CDD" id="cd14688">
    <property type="entry name" value="bZIP_YAP"/>
    <property type="match status" value="1"/>
</dbReference>
<gene>
    <name evidence="8" type="ORF">Z517_06869</name>
</gene>
<keyword evidence="2" id="KW-0805">Transcription regulation</keyword>
<dbReference type="PROSITE" id="PS50217">
    <property type="entry name" value="BZIP"/>
    <property type="match status" value="1"/>
</dbReference>
<evidence type="ECO:0000313" key="9">
    <source>
        <dbReference type="Proteomes" id="UP000053029"/>
    </source>
</evidence>
<dbReference type="Gene3D" id="1.20.5.170">
    <property type="match status" value="1"/>
</dbReference>
<reference evidence="8 9" key="1">
    <citation type="submission" date="2015-01" db="EMBL/GenBank/DDBJ databases">
        <title>The Genome Sequence of Fonsecaea pedrosoi CBS 271.37.</title>
        <authorList>
            <consortium name="The Broad Institute Genomics Platform"/>
            <person name="Cuomo C."/>
            <person name="de Hoog S."/>
            <person name="Gorbushina A."/>
            <person name="Stielow B."/>
            <person name="Teixiera M."/>
            <person name="Abouelleil A."/>
            <person name="Chapman S.B."/>
            <person name="Priest M."/>
            <person name="Young S.K."/>
            <person name="Wortman J."/>
            <person name="Nusbaum C."/>
            <person name="Birren B."/>
        </authorList>
    </citation>
    <scope>NUCLEOTIDE SEQUENCE [LARGE SCALE GENOMIC DNA]</scope>
    <source>
        <strain evidence="8 9">CBS 271.37</strain>
    </source>
</reference>
<evidence type="ECO:0000256" key="4">
    <source>
        <dbReference type="ARBA" id="ARBA00023163"/>
    </source>
</evidence>
<dbReference type="VEuPathDB" id="FungiDB:Z517_06869"/>
<dbReference type="PANTHER" id="PTHR13044:SF14">
    <property type="entry name" value="CRYPTOCEPHAL, ISOFORM A"/>
    <property type="match status" value="1"/>
</dbReference>
<evidence type="ECO:0000256" key="2">
    <source>
        <dbReference type="ARBA" id="ARBA00023015"/>
    </source>
</evidence>
<evidence type="ECO:0000313" key="8">
    <source>
        <dbReference type="EMBL" id="KIW80254.1"/>
    </source>
</evidence>
<dbReference type="OrthoDB" id="4159201at2759"/>
<dbReference type="RefSeq" id="XP_013284062.1">
    <property type="nucleotide sequence ID" value="XM_013428608.1"/>
</dbReference>
<accession>A0A0D2H6F6</accession>